<evidence type="ECO:0000313" key="3">
    <source>
        <dbReference type="Proteomes" id="UP000658278"/>
    </source>
</evidence>
<dbReference type="AlphaFoldDB" id="A0A934RDW9"/>
<feature type="domain" description="Metallo-beta-lactamase" evidence="1">
    <location>
        <begin position="38"/>
        <end position="235"/>
    </location>
</feature>
<gene>
    <name evidence="2" type="ORF">JIN81_09745</name>
</gene>
<proteinExistence type="predicted"/>
<comment type="caution">
    <text evidence="2">The sequence shown here is derived from an EMBL/GenBank/DDBJ whole genome shotgun (WGS) entry which is preliminary data.</text>
</comment>
<dbReference type="EMBL" id="JAENII010000006">
    <property type="protein sequence ID" value="MBK1827306.1"/>
    <property type="molecule type" value="Genomic_DNA"/>
</dbReference>
<dbReference type="Proteomes" id="UP000658278">
    <property type="component" value="Unassembled WGS sequence"/>
</dbReference>
<dbReference type="InterPro" id="IPR036866">
    <property type="entry name" value="RibonucZ/Hydroxyglut_hydro"/>
</dbReference>
<dbReference type="SUPFAM" id="SSF56281">
    <property type="entry name" value="Metallo-hydrolase/oxidoreductase"/>
    <property type="match status" value="1"/>
</dbReference>
<protein>
    <submittedName>
        <fullName evidence="2">MBL fold metallo-hydrolase</fullName>
    </submittedName>
</protein>
<sequence length="261" mass="28742">MAAEFEITFLGTGTSVGVPVIGCDCPVCTSEDPRNRRTRSSIHLRYGAQSILVDSGPDLREQALRERLREIDAVIYTHGHVDHVAGFDELRAFCWRRDTPLPMHGNAETLGILKTMFGWAFSPDNVYRGYVKPAAIEIQGHFNYGKLRISPLPVIHGRVETSGFLFEHPGHPPVAYMPDVKEIPAATMALIRNVDILIIDSLRPSPHPTHMSVEEALATIKTCGAGQAWLTHLGHENEHAALEATLPAHVHVAFDGLRLPG</sequence>
<name>A0A934RDW9_9BACT</name>
<dbReference type="SMART" id="SM00849">
    <property type="entry name" value="Lactamase_B"/>
    <property type="match status" value="1"/>
</dbReference>
<keyword evidence="3" id="KW-1185">Reference proteome</keyword>
<evidence type="ECO:0000259" key="1">
    <source>
        <dbReference type="SMART" id="SM00849"/>
    </source>
</evidence>
<dbReference type="InterPro" id="IPR001279">
    <property type="entry name" value="Metallo-B-lactamas"/>
</dbReference>
<evidence type="ECO:0000313" key="2">
    <source>
        <dbReference type="EMBL" id="MBK1827306.1"/>
    </source>
</evidence>
<accession>A0A934RDW9</accession>
<dbReference type="CDD" id="cd16279">
    <property type="entry name" value="metallo-hydrolase-like_MBL-fold"/>
    <property type="match status" value="1"/>
</dbReference>
<dbReference type="PANTHER" id="PTHR42663:SF6">
    <property type="entry name" value="HYDROLASE C777.06C-RELATED"/>
    <property type="match status" value="1"/>
</dbReference>
<dbReference type="PANTHER" id="PTHR42663">
    <property type="entry name" value="HYDROLASE C777.06C-RELATED-RELATED"/>
    <property type="match status" value="1"/>
</dbReference>
<organism evidence="2 3">
    <name type="scientific">Haloferula rosea</name>
    <dbReference type="NCBI Taxonomy" id="490093"/>
    <lineage>
        <taxon>Bacteria</taxon>
        <taxon>Pseudomonadati</taxon>
        <taxon>Verrucomicrobiota</taxon>
        <taxon>Verrucomicrobiia</taxon>
        <taxon>Verrucomicrobiales</taxon>
        <taxon>Verrucomicrobiaceae</taxon>
        <taxon>Haloferula</taxon>
    </lineage>
</organism>
<reference evidence="2" key="1">
    <citation type="submission" date="2021-01" db="EMBL/GenBank/DDBJ databases">
        <title>Modified the classification status of verrucomicrobia.</title>
        <authorList>
            <person name="Feng X."/>
        </authorList>
    </citation>
    <scope>NUCLEOTIDE SEQUENCE</scope>
    <source>
        <strain evidence="2">KCTC 22201</strain>
    </source>
</reference>
<dbReference type="Pfam" id="PF12706">
    <property type="entry name" value="Lactamase_B_2"/>
    <property type="match status" value="1"/>
</dbReference>
<dbReference type="Gene3D" id="3.60.15.10">
    <property type="entry name" value="Ribonuclease Z/Hydroxyacylglutathione hydrolase-like"/>
    <property type="match status" value="1"/>
</dbReference>